<reference evidence="1" key="1">
    <citation type="submission" date="2021-06" db="EMBL/GenBank/DDBJ databases">
        <authorList>
            <person name="Kallberg Y."/>
            <person name="Tangrot J."/>
            <person name="Rosling A."/>
        </authorList>
    </citation>
    <scope>NUCLEOTIDE SEQUENCE</scope>
    <source>
        <strain evidence="1">MA461A</strain>
    </source>
</reference>
<evidence type="ECO:0000313" key="1">
    <source>
        <dbReference type="EMBL" id="CAG8794628.1"/>
    </source>
</evidence>
<organism evidence="1 2">
    <name type="scientific">Racocetra persica</name>
    <dbReference type="NCBI Taxonomy" id="160502"/>
    <lineage>
        <taxon>Eukaryota</taxon>
        <taxon>Fungi</taxon>
        <taxon>Fungi incertae sedis</taxon>
        <taxon>Mucoromycota</taxon>
        <taxon>Glomeromycotina</taxon>
        <taxon>Glomeromycetes</taxon>
        <taxon>Diversisporales</taxon>
        <taxon>Gigasporaceae</taxon>
        <taxon>Racocetra</taxon>
    </lineage>
</organism>
<protein>
    <submittedName>
        <fullName evidence="1">36178_t:CDS:1</fullName>
    </submittedName>
</protein>
<accession>A0ACA9RIE0</accession>
<dbReference type="Proteomes" id="UP000789920">
    <property type="component" value="Unassembled WGS sequence"/>
</dbReference>
<comment type="caution">
    <text evidence="1">The sequence shown here is derived from an EMBL/GenBank/DDBJ whole genome shotgun (WGS) entry which is preliminary data.</text>
</comment>
<gene>
    <name evidence="1" type="ORF">RPERSI_LOCUS19799</name>
</gene>
<dbReference type="EMBL" id="CAJVQC010054817">
    <property type="protein sequence ID" value="CAG8794628.1"/>
    <property type="molecule type" value="Genomic_DNA"/>
</dbReference>
<evidence type="ECO:0000313" key="2">
    <source>
        <dbReference type="Proteomes" id="UP000789920"/>
    </source>
</evidence>
<sequence length="77" mass="9067">ELSKILNNEKILTIQDDDDISTIYDDEELIYNNFNQDILKAFNKVLFFLKHPPNNLEISQLEIESVKSLYEKTSFTI</sequence>
<keyword evidence="2" id="KW-1185">Reference proteome</keyword>
<name>A0ACA9RIE0_9GLOM</name>
<feature type="non-terminal residue" evidence="1">
    <location>
        <position position="1"/>
    </location>
</feature>
<proteinExistence type="predicted"/>